<reference evidence="11" key="1">
    <citation type="submission" date="2018-02" db="EMBL/GenBank/DDBJ databases">
        <authorList>
            <person name="Cohen D.B."/>
            <person name="Kent A.D."/>
        </authorList>
    </citation>
    <scope>NUCLEOTIDE SEQUENCE</scope>
</reference>
<keyword evidence="3" id="KW-0862">Zinc</keyword>
<dbReference type="SMART" id="SM00401">
    <property type="entry name" value="ZnF_GATA"/>
    <property type="match status" value="1"/>
</dbReference>
<protein>
    <recommendedName>
        <fullName evidence="10">GATA-type domain-containing protein</fullName>
    </recommendedName>
</protein>
<keyword evidence="5" id="KW-0238">DNA-binding</keyword>
<evidence type="ECO:0000256" key="6">
    <source>
        <dbReference type="ARBA" id="ARBA00023163"/>
    </source>
</evidence>
<feature type="compositionally biased region" description="Polar residues" evidence="9">
    <location>
        <begin position="76"/>
        <end position="88"/>
    </location>
</feature>
<evidence type="ECO:0000256" key="2">
    <source>
        <dbReference type="ARBA" id="ARBA00022771"/>
    </source>
</evidence>
<keyword evidence="4" id="KW-0805">Transcription regulation</keyword>
<keyword evidence="1" id="KW-0479">Metal-binding</keyword>
<dbReference type="Gene3D" id="3.30.50.10">
    <property type="entry name" value="Erythroid Transcription Factor GATA-1, subunit A"/>
    <property type="match status" value="1"/>
</dbReference>
<dbReference type="AlphaFoldDB" id="A0A2N9HFS5"/>
<evidence type="ECO:0000256" key="7">
    <source>
        <dbReference type="ARBA" id="ARBA00024019"/>
    </source>
</evidence>
<feature type="region of interest" description="Disordered" evidence="9">
    <location>
        <begin position="63"/>
        <end position="107"/>
    </location>
</feature>
<feature type="region of interest" description="Disordered" evidence="9">
    <location>
        <begin position="22"/>
        <end position="46"/>
    </location>
</feature>
<evidence type="ECO:0000256" key="9">
    <source>
        <dbReference type="SAM" id="MobiDB-lite"/>
    </source>
</evidence>
<evidence type="ECO:0000256" key="5">
    <source>
        <dbReference type="ARBA" id="ARBA00023125"/>
    </source>
</evidence>
<evidence type="ECO:0000256" key="1">
    <source>
        <dbReference type="ARBA" id="ARBA00022723"/>
    </source>
</evidence>
<dbReference type="PANTHER" id="PTHR46813:SF16">
    <property type="entry name" value="GATA TRANSCRIPTION FACTOR 18"/>
    <property type="match status" value="1"/>
</dbReference>
<keyword evidence="6" id="KW-0804">Transcription</keyword>
<feature type="region of interest" description="Disordered" evidence="9">
    <location>
        <begin position="230"/>
        <end position="249"/>
    </location>
</feature>
<feature type="region of interest" description="Disordered" evidence="9">
    <location>
        <begin position="158"/>
        <end position="184"/>
    </location>
</feature>
<feature type="compositionally biased region" description="Polar residues" evidence="9">
    <location>
        <begin position="239"/>
        <end position="249"/>
    </location>
</feature>
<comment type="similarity">
    <text evidence="7">Belongs to the type IV zinc-finger family. Class B subfamily.</text>
</comment>
<keyword evidence="2 8" id="KW-0863">Zinc-finger</keyword>
<dbReference type="Pfam" id="PF00320">
    <property type="entry name" value="GATA"/>
    <property type="match status" value="1"/>
</dbReference>
<name>A0A2N9HFS5_FAGSY</name>
<dbReference type="EMBL" id="OIVN01003370">
    <property type="protein sequence ID" value="SPD10788.1"/>
    <property type="molecule type" value="Genomic_DNA"/>
</dbReference>
<dbReference type="PROSITE" id="PS50114">
    <property type="entry name" value="GATA_ZN_FINGER_2"/>
    <property type="match status" value="1"/>
</dbReference>
<sequence>MVTGLFCTQRIDSDLVLSNQAMSPQSANQASGVNNCAQNPNPSSNQQVDLTLRLGAFGRITINPPPMNPQHAPANFTGTNTDQAQNQPPVMVSGGANKPNTRGQATQRVSCAQELMRNQSMNSNGQGQVAAAVGGGGGGNAVHTNMPPIRQMNEYTLLNPSSRKGNGSSSSRKKNSSKTQVIYNDPNQKCTNYNCGTNNTPMWRKGPLGPKSLCNACGIRYRKEEEKKKAALMAVQNPAPASTDQNDKE</sequence>
<evidence type="ECO:0000313" key="11">
    <source>
        <dbReference type="EMBL" id="SPD10788.1"/>
    </source>
</evidence>
<evidence type="ECO:0000256" key="8">
    <source>
        <dbReference type="PROSITE-ProRule" id="PRU00094"/>
    </source>
</evidence>
<gene>
    <name evidence="11" type="ORF">FSB_LOCUS38670</name>
</gene>
<dbReference type="GO" id="GO:0008270">
    <property type="term" value="F:zinc ion binding"/>
    <property type="evidence" value="ECO:0007669"/>
    <property type="project" value="UniProtKB-KW"/>
</dbReference>
<dbReference type="PANTHER" id="PTHR46813">
    <property type="entry name" value="GATA TRANSCRIPTION FACTOR 18"/>
    <property type="match status" value="1"/>
</dbReference>
<dbReference type="CDD" id="cd00202">
    <property type="entry name" value="ZnF_GATA"/>
    <property type="match status" value="1"/>
</dbReference>
<dbReference type="InterPro" id="IPR013088">
    <property type="entry name" value="Znf_NHR/GATA"/>
</dbReference>
<dbReference type="GO" id="GO:0043565">
    <property type="term" value="F:sequence-specific DNA binding"/>
    <property type="evidence" value="ECO:0007669"/>
    <property type="project" value="InterPro"/>
</dbReference>
<evidence type="ECO:0000256" key="3">
    <source>
        <dbReference type="ARBA" id="ARBA00022833"/>
    </source>
</evidence>
<dbReference type="GO" id="GO:0006355">
    <property type="term" value="P:regulation of DNA-templated transcription"/>
    <property type="evidence" value="ECO:0007669"/>
    <property type="project" value="InterPro"/>
</dbReference>
<dbReference type="InterPro" id="IPR000679">
    <property type="entry name" value="Znf_GATA"/>
</dbReference>
<accession>A0A2N9HFS5</accession>
<proteinExistence type="inferred from homology"/>
<feature type="region of interest" description="Disordered" evidence="9">
    <location>
        <begin position="123"/>
        <end position="146"/>
    </location>
</feature>
<evidence type="ECO:0000259" key="10">
    <source>
        <dbReference type="PROSITE" id="PS50114"/>
    </source>
</evidence>
<dbReference type="SUPFAM" id="SSF57716">
    <property type="entry name" value="Glucocorticoid receptor-like (DNA-binding domain)"/>
    <property type="match status" value="1"/>
</dbReference>
<evidence type="ECO:0000256" key="4">
    <source>
        <dbReference type="ARBA" id="ARBA00023015"/>
    </source>
</evidence>
<feature type="domain" description="GATA-type" evidence="10">
    <location>
        <begin position="194"/>
        <end position="222"/>
    </location>
</feature>
<feature type="compositionally biased region" description="Polar residues" evidence="9">
    <location>
        <begin position="98"/>
        <end position="107"/>
    </location>
</feature>
<feature type="compositionally biased region" description="Low complexity" evidence="9">
    <location>
        <begin position="161"/>
        <end position="170"/>
    </location>
</feature>
<organism evidence="11">
    <name type="scientific">Fagus sylvatica</name>
    <name type="common">Beechnut</name>
    <dbReference type="NCBI Taxonomy" id="28930"/>
    <lineage>
        <taxon>Eukaryota</taxon>
        <taxon>Viridiplantae</taxon>
        <taxon>Streptophyta</taxon>
        <taxon>Embryophyta</taxon>
        <taxon>Tracheophyta</taxon>
        <taxon>Spermatophyta</taxon>
        <taxon>Magnoliopsida</taxon>
        <taxon>eudicotyledons</taxon>
        <taxon>Gunneridae</taxon>
        <taxon>Pentapetalae</taxon>
        <taxon>rosids</taxon>
        <taxon>fabids</taxon>
        <taxon>Fagales</taxon>
        <taxon>Fagaceae</taxon>
        <taxon>Fagus</taxon>
    </lineage>
</organism>